<evidence type="ECO:0000313" key="2">
    <source>
        <dbReference type="Proteomes" id="UP001230649"/>
    </source>
</evidence>
<proteinExistence type="predicted"/>
<comment type="caution">
    <text evidence="1">The sequence shown here is derived from an EMBL/GenBank/DDBJ whole genome shotgun (WGS) entry which is preliminary data.</text>
</comment>
<dbReference type="EMBL" id="JASBWS010000025">
    <property type="protein sequence ID" value="KAJ9110209.1"/>
    <property type="molecule type" value="Genomic_DNA"/>
</dbReference>
<sequence length="532" mass="59805">MDSVTLTDATTGLEPIPSYRPDEKTRRYDRQLRLWASAGQKSLEQARILLIGPDATGCQSLKNLVLPGISHFTIISDATAQPRDIATNFFLVPDSMGESIAEETTRLLKELNPSVEGCSRQANPTQLMKDEPEFFLSFTMILSVNSPPEFDLALSDLLWSASNNESMNPDIPLITVRNSGFIGKMRLQYRQHCIVDTHAESTLTLRLDQPFQALVDYARNLDMESMDSMEHSHIPYAVLLVRALARFKAAGHPKVTYDNLDAYKETLATERRALDEENFEEAAQQAFRVASPSECTDISSSSRNFWLLVHALQRYTSLPESEGLLPISAALPDMKASTKDYVQLQNLYKDKANQDLQAYVGCLKQTLQSVGLDEDAIEQEEIQNFVKNCHWVQCIDGRSMRDEYHTDIQKSLIADNLDEMPMNYYVAFKACEDFYSKNQRWPVNDDDVKTVIQELVRTILQGVNSTVDGNDLLEKAVREIARGGFGCLPTTSAFIGGIVAQEAIKLITAQYVPLDNTCLIDLVKSSLEKYRL</sequence>
<name>A0ACC2WG68_9TREE</name>
<accession>A0ACC2WG68</accession>
<reference evidence="1" key="1">
    <citation type="submission" date="2023-04" db="EMBL/GenBank/DDBJ databases">
        <title>Draft Genome sequencing of Naganishia species isolated from polar environments using Oxford Nanopore Technology.</title>
        <authorList>
            <person name="Leo P."/>
            <person name="Venkateswaran K."/>
        </authorList>
    </citation>
    <scope>NUCLEOTIDE SEQUENCE</scope>
    <source>
        <strain evidence="1">MNA-CCFEE 5262</strain>
    </source>
</reference>
<dbReference type="Proteomes" id="UP001230649">
    <property type="component" value="Unassembled WGS sequence"/>
</dbReference>
<evidence type="ECO:0000313" key="1">
    <source>
        <dbReference type="EMBL" id="KAJ9110209.1"/>
    </source>
</evidence>
<organism evidence="1 2">
    <name type="scientific">Naganishia adeliensis</name>
    <dbReference type="NCBI Taxonomy" id="92952"/>
    <lineage>
        <taxon>Eukaryota</taxon>
        <taxon>Fungi</taxon>
        <taxon>Dikarya</taxon>
        <taxon>Basidiomycota</taxon>
        <taxon>Agaricomycotina</taxon>
        <taxon>Tremellomycetes</taxon>
        <taxon>Filobasidiales</taxon>
        <taxon>Filobasidiaceae</taxon>
        <taxon>Naganishia</taxon>
    </lineage>
</organism>
<gene>
    <name evidence="1" type="ORF">QFC20_003061</name>
</gene>
<protein>
    <submittedName>
        <fullName evidence="1">Uncharacterized protein</fullName>
    </submittedName>
</protein>
<keyword evidence="2" id="KW-1185">Reference proteome</keyword>